<dbReference type="EMBL" id="JARQBJ010000001">
    <property type="protein sequence ID" value="MDT2809211.1"/>
    <property type="molecule type" value="Genomic_DNA"/>
</dbReference>
<accession>A0AAW8TWZ5</accession>
<reference evidence="1" key="1">
    <citation type="submission" date="2023-03" db="EMBL/GenBank/DDBJ databases">
        <authorList>
            <person name="Shen W."/>
            <person name="Cai J."/>
        </authorList>
    </citation>
    <scope>NUCLEOTIDE SEQUENCE</scope>
    <source>
        <strain evidence="1">B226-2</strain>
    </source>
</reference>
<comment type="caution">
    <text evidence="1">The sequence shown here is derived from an EMBL/GenBank/DDBJ whole genome shotgun (WGS) entry which is preliminary data.</text>
</comment>
<dbReference type="RefSeq" id="WP_311834931.1">
    <property type="nucleotide sequence ID" value="NZ_JARQBJ010000001.1"/>
</dbReference>
<evidence type="ECO:0008006" key="3">
    <source>
        <dbReference type="Google" id="ProtNLM"/>
    </source>
</evidence>
<gene>
    <name evidence="1" type="ORF">P7H43_01725</name>
</gene>
<dbReference type="AlphaFoldDB" id="A0AAW8TWZ5"/>
<name>A0AAW8TWZ5_9ENTE</name>
<sequence length="119" mass="13512">MSELHPYQDRKKLKWNGFFLSEHTATIAKQRKQAAIVIKPKEKLTEEEIGAVLSEAAIKNKRIAVQLDVVIADSYLPDICGMIQGYDESTIYVGGEKIKLSEIRNVEFESVAKWSELED</sequence>
<protein>
    <recommendedName>
        <fullName evidence="3">DNA-directed RNA polymerase subunit beta</fullName>
    </recommendedName>
</protein>
<evidence type="ECO:0000313" key="1">
    <source>
        <dbReference type="EMBL" id="MDT2809211.1"/>
    </source>
</evidence>
<evidence type="ECO:0000313" key="2">
    <source>
        <dbReference type="Proteomes" id="UP001256711"/>
    </source>
</evidence>
<proteinExistence type="predicted"/>
<organism evidence="1 2">
    <name type="scientific">Enterococcus asini</name>
    <dbReference type="NCBI Taxonomy" id="57732"/>
    <lineage>
        <taxon>Bacteria</taxon>
        <taxon>Bacillati</taxon>
        <taxon>Bacillota</taxon>
        <taxon>Bacilli</taxon>
        <taxon>Lactobacillales</taxon>
        <taxon>Enterococcaceae</taxon>
        <taxon>Enterococcus</taxon>
    </lineage>
</organism>
<dbReference type="Proteomes" id="UP001256711">
    <property type="component" value="Unassembled WGS sequence"/>
</dbReference>